<dbReference type="Proteomes" id="UP000030645">
    <property type="component" value="Unassembled WGS sequence"/>
</dbReference>
<evidence type="ECO:0000256" key="1">
    <source>
        <dbReference type="SAM" id="MobiDB-lite"/>
    </source>
</evidence>
<evidence type="ECO:0000313" key="3">
    <source>
        <dbReference type="Proteomes" id="UP000030645"/>
    </source>
</evidence>
<sequence>MRTSKRQERLGQGKRKKWRGKNDQKTKAQKSRKRETTGVKSENQPITHGFKDQTTPAPAKEGSSKSMAK</sequence>
<dbReference type="EMBL" id="KE343425">
    <property type="protein sequence ID" value="EXB28901.1"/>
    <property type="molecule type" value="Genomic_DNA"/>
</dbReference>
<feature type="compositionally biased region" description="Polar residues" evidence="1">
    <location>
        <begin position="38"/>
        <end position="56"/>
    </location>
</feature>
<organism evidence="2 3">
    <name type="scientific">Morus notabilis</name>
    <dbReference type="NCBI Taxonomy" id="981085"/>
    <lineage>
        <taxon>Eukaryota</taxon>
        <taxon>Viridiplantae</taxon>
        <taxon>Streptophyta</taxon>
        <taxon>Embryophyta</taxon>
        <taxon>Tracheophyta</taxon>
        <taxon>Spermatophyta</taxon>
        <taxon>Magnoliopsida</taxon>
        <taxon>eudicotyledons</taxon>
        <taxon>Gunneridae</taxon>
        <taxon>Pentapetalae</taxon>
        <taxon>rosids</taxon>
        <taxon>fabids</taxon>
        <taxon>Rosales</taxon>
        <taxon>Moraceae</taxon>
        <taxon>Moreae</taxon>
        <taxon>Morus</taxon>
    </lineage>
</organism>
<keyword evidence="3" id="KW-1185">Reference proteome</keyword>
<gene>
    <name evidence="2" type="ORF">L484_012660</name>
</gene>
<evidence type="ECO:0000313" key="2">
    <source>
        <dbReference type="EMBL" id="EXB28901.1"/>
    </source>
</evidence>
<feature type="compositionally biased region" description="Basic and acidic residues" evidence="1">
    <location>
        <begin position="1"/>
        <end position="11"/>
    </location>
</feature>
<protein>
    <submittedName>
        <fullName evidence="2">Uncharacterized protein</fullName>
    </submittedName>
</protein>
<accession>W9QK24</accession>
<name>W9QK24_9ROSA</name>
<proteinExistence type="predicted"/>
<feature type="region of interest" description="Disordered" evidence="1">
    <location>
        <begin position="1"/>
        <end position="69"/>
    </location>
</feature>
<dbReference type="AlphaFoldDB" id="W9QK24"/>
<reference evidence="3" key="1">
    <citation type="submission" date="2013-01" db="EMBL/GenBank/DDBJ databases">
        <title>Draft Genome Sequence of a Mulberry Tree, Morus notabilis C.K. Schneid.</title>
        <authorList>
            <person name="He N."/>
            <person name="Zhao S."/>
        </authorList>
    </citation>
    <scope>NUCLEOTIDE SEQUENCE</scope>
</reference>